<dbReference type="EMBL" id="CM042038">
    <property type="protein sequence ID" value="KAI3731600.1"/>
    <property type="molecule type" value="Genomic_DNA"/>
</dbReference>
<dbReference type="Proteomes" id="UP001056120">
    <property type="component" value="Linkage Group LG21"/>
</dbReference>
<sequence>MPAFDDDESSDSGEDNNHPFVDNRRTEERSNDDRRRRLVFKLNSVLEKNSPSLNSKSPPTLPKICSNAEAVDSRSDKKPTRPRRNVEKKEERPKFSIALSRKEIEEDFIAMTGMKPPRKPKKQPKSIQMKLDAVFPGSWLCEVHPDRYKVSANGKI</sequence>
<evidence type="ECO:0000313" key="2">
    <source>
        <dbReference type="Proteomes" id="UP001056120"/>
    </source>
</evidence>
<protein>
    <submittedName>
        <fullName evidence="1">Uncharacterized protein</fullName>
    </submittedName>
</protein>
<gene>
    <name evidence="1" type="ORF">L1987_62789</name>
</gene>
<evidence type="ECO:0000313" key="1">
    <source>
        <dbReference type="EMBL" id="KAI3731600.1"/>
    </source>
</evidence>
<reference evidence="2" key="1">
    <citation type="journal article" date="2022" name="Mol. Ecol. Resour.">
        <title>The genomes of chicory, endive, great burdock and yacon provide insights into Asteraceae palaeo-polyploidization history and plant inulin production.</title>
        <authorList>
            <person name="Fan W."/>
            <person name="Wang S."/>
            <person name="Wang H."/>
            <person name="Wang A."/>
            <person name="Jiang F."/>
            <person name="Liu H."/>
            <person name="Zhao H."/>
            <person name="Xu D."/>
            <person name="Zhang Y."/>
        </authorList>
    </citation>
    <scope>NUCLEOTIDE SEQUENCE [LARGE SCALE GENOMIC DNA]</scope>
    <source>
        <strain evidence="2">cv. Yunnan</strain>
    </source>
</reference>
<reference evidence="1 2" key="2">
    <citation type="journal article" date="2022" name="Mol. Ecol. Resour.">
        <title>The genomes of chicory, endive, great burdock and yacon provide insights into Asteraceae paleo-polyploidization history and plant inulin production.</title>
        <authorList>
            <person name="Fan W."/>
            <person name="Wang S."/>
            <person name="Wang H."/>
            <person name="Wang A."/>
            <person name="Jiang F."/>
            <person name="Liu H."/>
            <person name="Zhao H."/>
            <person name="Xu D."/>
            <person name="Zhang Y."/>
        </authorList>
    </citation>
    <scope>NUCLEOTIDE SEQUENCE [LARGE SCALE GENOMIC DNA]</scope>
    <source>
        <strain evidence="2">cv. Yunnan</strain>
        <tissue evidence="1">Leaves</tissue>
    </source>
</reference>
<comment type="caution">
    <text evidence="1">The sequence shown here is derived from an EMBL/GenBank/DDBJ whole genome shotgun (WGS) entry which is preliminary data.</text>
</comment>
<proteinExistence type="predicted"/>
<accession>A0ACB9CBN0</accession>
<name>A0ACB9CBN0_9ASTR</name>
<keyword evidence="2" id="KW-1185">Reference proteome</keyword>
<organism evidence="1 2">
    <name type="scientific">Smallanthus sonchifolius</name>
    <dbReference type="NCBI Taxonomy" id="185202"/>
    <lineage>
        <taxon>Eukaryota</taxon>
        <taxon>Viridiplantae</taxon>
        <taxon>Streptophyta</taxon>
        <taxon>Embryophyta</taxon>
        <taxon>Tracheophyta</taxon>
        <taxon>Spermatophyta</taxon>
        <taxon>Magnoliopsida</taxon>
        <taxon>eudicotyledons</taxon>
        <taxon>Gunneridae</taxon>
        <taxon>Pentapetalae</taxon>
        <taxon>asterids</taxon>
        <taxon>campanulids</taxon>
        <taxon>Asterales</taxon>
        <taxon>Asteraceae</taxon>
        <taxon>Asteroideae</taxon>
        <taxon>Heliantheae alliance</taxon>
        <taxon>Millerieae</taxon>
        <taxon>Smallanthus</taxon>
    </lineage>
</organism>